<dbReference type="VEuPathDB" id="TriTrypDB:LpyrH10_02_3920"/>
<evidence type="ECO:0000256" key="4">
    <source>
        <dbReference type="SAM" id="MobiDB-lite"/>
    </source>
</evidence>
<evidence type="ECO:0000256" key="1">
    <source>
        <dbReference type="ARBA" id="ARBA00022448"/>
    </source>
</evidence>
<organism evidence="6 7">
    <name type="scientific">Leptomonas pyrrhocoris</name>
    <name type="common">Firebug parasite</name>
    <dbReference type="NCBI Taxonomy" id="157538"/>
    <lineage>
        <taxon>Eukaryota</taxon>
        <taxon>Discoba</taxon>
        <taxon>Euglenozoa</taxon>
        <taxon>Kinetoplastea</taxon>
        <taxon>Metakinetoplastina</taxon>
        <taxon>Trypanosomatida</taxon>
        <taxon>Trypanosomatidae</taxon>
        <taxon>Leishmaniinae</taxon>
        <taxon>Leptomonas</taxon>
    </lineage>
</organism>
<feature type="compositionally biased region" description="Basic and acidic residues" evidence="4">
    <location>
        <begin position="24"/>
        <end position="36"/>
    </location>
</feature>
<feature type="compositionally biased region" description="Low complexity" evidence="4">
    <location>
        <begin position="495"/>
        <end position="509"/>
    </location>
</feature>
<dbReference type="InterPro" id="IPR040314">
    <property type="entry name" value="DOP1"/>
</dbReference>
<feature type="compositionally biased region" description="Basic and acidic residues" evidence="4">
    <location>
        <begin position="118"/>
        <end position="132"/>
    </location>
</feature>
<feature type="region of interest" description="Disordered" evidence="4">
    <location>
        <begin position="471"/>
        <end position="513"/>
    </location>
</feature>
<feature type="region of interest" description="Disordered" evidence="4">
    <location>
        <begin position="1649"/>
        <end position="1677"/>
    </location>
</feature>
<feature type="compositionally biased region" description="Low complexity" evidence="4">
    <location>
        <begin position="2295"/>
        <end position="2305"/>
    </location>
</feature>
<dbReference type="GO" id="GO:0005768">
    <property type="term" value="C:endosome"/>
    <property type="evidence" value="ECO:0007669"/>
    <property type="project" value="TreeGrafter"/>
</dbReference>
<feature type="region of interest" description="Disordered" evidence="4">
    <location>
        <begin position="157"/>
        <end position="205"/>
    </location>
</feature>
<sequence length="3017" mass="323082">MHEGGDGTPPAGSTAADPRQSSSEARRKASSGDHRSLSVSSLDTGAREAVGRLPRSAIDTSADLADRVDGERRDAAAGVAPAVADRRDAEQLVENEPAQASSSSSNRISHSPSNLSTAREEVATGDDTTTHKQRNEAVASHAGLVIAAEMAKIAVDTTASPPSPSPPPTSQPPKEAASPPPSSSLVTSPPPAATSPSPSSARATTSSALAAPLSFSIPVDTAEAAIRKWKESKDYLKLQRELKRTLSAMDRTSLTDWAAQASLLSQLHKTVQTFKDAVGAVELPDGDHFARSLWRVLSPQNVVGVQRKALEVLQTYVEFVNPAYPMTKDLPLFLPALLELLPQATMQVKSGILGLLDRGVVRRMPPAALRSCALGLFTSLLSCLEESETSPMYRRAMTLLEYMHNTLKYEDAVAATVRAVASTPPCAVAELRGGQVLPAYAWVLIRDAAALRSPALNVMKVFIAQVDTPAAMGGSTRSESGRYSDEPDGAPPSPLAHQHQHQQQQPSQPDWVGGDAKVVVSALLNSLQDTQERTHRLALDVLTLICPLNGGSSGNSNEHAGADTAAAAAAFRYERAVRRSPAPSPSPTAGAPQPSGSSDANGAAALASASIPCPFHSMRANKELFSFEVKSLLVAAAVQLLGTRYGTPSVARRMFQWLTVFPGVDSGDHGHREGGCGPFSPSDRSDEGAMDMAAVDGASTPPSADVYVRDVTSYVLSQGFHMIVQHWRTTWTDRSDDTSDFSGSEQQAARRQVDSELSALQHTARALMYDAAPRLSSAPSIAAAFGGVGSGEGKNNGSSNNTAFSSPATTSAASAALATPLVWLRALLLLFRYRSPALANNRGSDGGEGGGVPVSSPTASDPPQLPALDGAPAADVTFPFLLHVAPLVLPSLSCLLVEVPAVLSMRSHLHYQRSCSFTSSSAGVGGSPEEQMWAAEVREVIRVLPWTYFVQLDVVTIQAVEKLMGPLLTQTPLKTNEETPAAAGSTTDADASSSCSNAMKQRYTEHLQRRVQHYMDQAFALANTLEPSLIDATADQPLAAQEYVRASLHWSNAVTRLLSEVVHALAATLQNSDVDEEGTSRLPLLISTANGLLRLLVQRTQQLMEPMLDGILATATATGTAVVGADFFSSFLSSVDTQVLRQLRQATISGTTSILLNGARAKAFSESQHDVPALSRLSAEGTLPGVYGAEVQRLLSRLHRTTLRFTSFLAQLHLRCQQQAGVGVLLDCASDNGAGARERELARQTAAWLACLCKATADAAVGAAPLFFARAVRLVVDVLLRARGSLLPEPAYRALEPSCPLSGDVAEGVAFAGNFVLAPVVRCLWESCHDKRNETEQLVQSPSAAAAASEPVHASPDTVTTFSESLLVLIAISPACARCLDVYMLQSPMDVAVSRLVGLHRCLTDLRALRRRGRFLSAALPESAALTGLQDPGVLFLGLLSVLDCLSSDAGDVSGFSNTSSSRAFPSPLCDTAESTRQLSRAYVSQTLVRDSPNVLIPLFFSFLCPLVLPTASAVPQRDDGGGGGEGGVGGSGAGGGASSLHRLSAPAFSALSLTVLLPTTQPKRASTTISRLKGESVTQENANDGDEVTMRGPARTYRNLEAPELVRHLCSLLQLPTSREWVQQAMQLPTPNSLRVLLHGLEAQSFMAPEGKADSSGGTSPTARSSAAVASPAREGPSDTLFAATALLLLNLSRQSLLALHWSCMQRRDQASGRRAANASATSESAVRSALPEPTAHRHNFILFDSLACLNRLLELSQTGPRMQPHRTAVLTWQFTSAQFLPLLRLAVQADLHAAQAMLLDHLRGVVLYLDDVTSNASAASSSLSSSMSATVAASGKTAGPPAVIDGAFASRHWRHHALLYVGVAAAGSPHRLLSGASSLQETHRAADICNVNGEDYAGPKGGAQTGALEASSTPVLDDLKRVPPAVVSNKLLYAMIGEVVEHVLGNVWSAQNDARLLDASSCAHEVDTLTCWLRFYCDVMPYLYHDLVSSVEVVADVLLSALEPATLHGTDLPSANALSAVSVRIRCVCYATLIYVVRFLFSVARAADVENYETAVKTKESMSWIASTFSQGDPVTQARNSTMWARSPVLAPIRGSLHRLVFAAVQTLRVCDAPHGTEASINAALHTQHAMWGYDTADEDDVAMGWKGRSLAVKRQQQQQRGEVADLREHACCLLNLLSHSAGPQFLTAFATNWCRTYAAQSSLWMFETAAQRQHRLRQQKEEHQHGGRQPCLNVKNAKETAKQDTPQILVAAWDAKEEAQRAAYVLLEDVGVSVVDVTAALAPLLRDTASMQQRAEQQQQQQGPKTESAGTPSNGDNKRPSSSSASSTALLPPPPVTQLLYFLHQLVEAVCVKRQGGGLTEREAAAIFALMADVVSQWPPEPLSCCCVLHTMYCVVAYAKGEATVAPEPLVTAIKVYQNKDYSFALCRLLEGLSVNPAMTHRSAALMLLQLLCSTFYAMLPASLSAMDNPGRVVDAAIRVFQRTLLPALRRGIASASEAEIISSTPLVNASLQVLRSAICGFAPDLTFAKRVQRDVMALFLSEHFFRYSRSSLHEWALLLRQMYVMDSEFHSLLCERMVQSSGRLSAMMMSRETEALLREHSMKNLAFYTYAVMALEDVVTTTAPTATPSAASTAVATCASAGVSEPTTGPGSTMTAIRQKELAHRIREQLTYTLQHFSSPATPTAAQIEKKEVFLQPLRAAFLVFRVLLMSNVGESLVASLWPLMWPELLRALSIGTQMAPTITATQGEGVGKSAPPMSTEALQEILKLQMEALKVLDVDYTLCPAHAFAFRWLFTDDAALTNLLALQQQQQQRHHRSRRDAENAPHSPSPFVLSLRPSATRRLPFVSHLEVLQLLQQTPPVPSDAHLSIPAVVSAVHEPRGQTAREETDAFRCDGEGVAPVLSTIQHCWPLRARPSAADRGLRRPLYNIPVTHYPRLDGIYRAAQAFTLLLQRVNGDALPLAASSELMDLQRFAWLQAELGQCVGHHNEVDVAYMQDLVEADLTTTDPDTML</sequence>
<dbReference type="GO" id="GO:0005829">
    <property type="term" value="C:cytosol"/>
    <property type="evidence" value="ECO:0007669"/>
    <property type="project" value="GOC"/>
</dbReference>
<protein>
    <recommendedName>
        <fullName evidence="5">DOP1 N-terminal domain-containing protein</fullName>
    </recommendedName>
</protein>
<feature type="compositionally biased region" description="Low complexity" evidence="4">
    <location>
        <begin position="101"/>
        <end position="116"/>
    </location>
</feature>
<feature type="compositionally biased region" description="Basic and acidic residues" evidence="4">
    <location>
        <begin position="64"/>
        <end position="75"/>
    </location>
</feature>
<feature type="region of interest" description="Disordered" evidence="4">
    <location>
        <begin position="669"/>
        <end position="688"/>
    </location>
</feature>
<keyword evidence="7" id="KW-1185">Reference proteome</keyword>
<dbReference type="GO" id="GO:0005802">
    <property type="term" value="C:trans-Golgi network"/>
    <property type="evidence" value="ECO:0007669"/>
    <property type="project" value="TreeGrafter"/>
</dbReference>
<dbReference type="GO" id="GO:0006895">
    <property type="term" value="P:Golgi to endosome transport"/>
    <property type="evidence" value="ECO:0007669"/>
    <property type="project" value="InterPro"/>
</dbReference>
<feature type="compositionally biased region" description="Low complexity" evidence="4">
    <location>
        <begin position="1660"/>
        <end position="1675"/>
    </location>
</feature>
<reference evidence="6 7" key="1">
    <citation type="submission" date="2015-07" db="EMBL/GenBank/DDBJ databases">
        <title>High-quality genome of monoxenous trypanosomatid Leptomonas pyrrhocoris.</title>
        <authorList>
            <person name="Flegontov P."/>
            <person name="Butenko A."/>
            <person name="Firsov S."/>
            <person name="Vlcek C."/>
            <person name="Logacheva M.D."/>
            <person name="Field M."/>
            <person name="Filatov D."/>
            <person name="Flegontova O."/>
            <person name="Gerasimov E."/>
            <person name="Jackson A.P."/>
            <person name="Kelly S."/>
            <person name="Opperdoes F."/>
            <person name="O'Reilly A."/>
            <person name="Votypka J."/>
            <person name="Yurchenko V."/>
            <person name="Lukes J."/>
        </authorList>
    </citation>
    <scope>NUCLEOTIDE SEQUENCE [LARGE SCALE GENOMIC DNA]</scope>
    <source>
        <strain evidence="6">H10</strain>
    </source>
</reference>
<evidence type="ECO:0000256" key="2">
    <source>
        <dbReference type="ARBA" id="ARBA00022927"/>
    </source>
</evidence>
<dbReference type="PANTHER" id="PTHR14042">
    <property type="entry name" value="DOPEY-RELATED"/>
    <property type="match status" value="1"/>
</dbReference>
<name>A0A0N0DZB0_LEPPY</name>
<dbReference type="Pfam" id="PF04118">
    <property type="entry name" value="Dopey_N"/>
    <property type="match status" value="1"/>
</dbReference>
<dbReference type="RefSeq" id="XP_015663421.1">
    <property type="nucleotide sequence ID" value="XM_015797901.1"/>
</dbReference>
<feature type="region of interest" description="Disordered" evidence="4">
    <location>
        <begin position="840"/>
        <end position="868"/>
    </location>
</feature>
<feature type="compositionally biased region" description="Gly residues" evidence="4">
    <location>
        <begin position="1522"/>
        <end position="1538"/>
    </location>
</feature>
<feature type="compositionally biased region" description="Low complexity" evidence="4">
    <location>
        <begin position="587"/>
        <end position="603"/>
    </location>
</feature>
<dbReference type="Proteomes" id="UP000037923">
    <property type="component" value="Unassembled WGS sequence"/>
</dbReference>
<feature type="compositionally biased region" description="Low complexity" evidence="4">
    <location>
        <begin position="194"/>
        <end position="205"/>
    </location>
</feature>
<comment type="caution">
    <text evidence="6">The sequence shown here is derived from an EMBL/GenBank/DDBJ whole genome shotgun (WGS) entry which is preliminary data.</text>
</comment>
<feature type="region of interest" description="Disordered" evidence="4">
    <location>
        <begin position="1518"/>
        <end position="1538"/>
    </location>
</feature>
<dbReference type="GeneID" id="26901713"/>
<dbReference type="InterPro" id="IPR007249">
    <property type="entry name" value="DOP1_N"/>
</dbReference>
<gene>
    <name evidence="6" type="ORF">ABB37_01418</name>
</gene>
<dbReference type="SUPFAM" id="SSF48371">
    <property type="entry name" value="ARM repeat"/>
    <property type="match status" value="1"/>
</dbReference>
<dbReference type="OrthoDB" id="297643at2759"/>
<dbReference type="PANTHER" id="PTHR14042:SF24">
    <property type="entry name" value="PROTEIN DOPEY-1 HOMOLOG"/>
    <property type="match status" value="1"/>
</dbReference>
<feature type="region of interest" description="Disordered" evidence="4">
    <location>
        <begin position="2814"/>
        <end position="2838"/>
    </location>
</feature>
<comment type="similarity">
    <text evidence="3">Belongs to the DOP1 family.</text>
</comment>
<evidence type="ECO:0000259" key="5">
    <source>
        <dbReference type="Pfam" id="PF04118"/>
    </source>
</evidence>
<dbReference type="OMA" id="ESMSWIA"/>
<keyword evidence="1" id="KW-0813">Transport</keyword>
<feature type="region of interest" description="Disordered" evidence="4">
    <location>
        <begin position="576"/>
        <end position="603"/>
    </location>
</feature>
<keyword evidence="2" id="KW-0653">Protein transport</keyword>
<proteinExistence type="inferred from homology"/>
<evidence type="ECO:0000313" key="7">
    <source>
        <dbReference type="Proteomes" id="UP000037923"/>
    </source>
</evidence>
<feature type="region of interest" description="Disordered" evidence="4">
    <location>
        <begin position="1"/>
        <end position="132"/>
    </location>
</feature>
<evidence type="ECO:0000313" key="6">
    <source>
        <dbReference type="EMBL" id="KPA84982.1"/>
    </source>
</evidence>
<feature type="compositionally biased region" description="Pro residues" evidence="4">
    <location>
        <begin position="178"/>
        <end position="193"/>
    </location>
</feature>
<evidence type="ECO:0000256" key="3">
    <source>
        <dbReference type="ARBA" id="ARBA00046326"/>
    </source>
</evidence>
<dbReference type="EMBL" id="LGTL01000002">
    <property type="protein sequence ID" value="KPA84982.1"/>
    <property type="molecule type" value="Genomic_DNA"/>
</dbReference>
<feature type="domain" description="DOP1 N-terminal" evidence="5">
    <location>
        <begin position="233"/>
        <end position="550"/>
    </location>
</feature>
<dbReference type="GO" id="GO:0015031">
    <property type="term" value="P:protein transport"/>
    <property type="evidence" value="ECO:0007669"/>
    <property type="project" value="UniProtKB-KW"/>
</dbReference>
<accession>A0A0N0DZB0</accession>
<feature type="region of interest" description="Disordered" evidence="4">
    <location>
        <begin position="2292"/>
        <end position="2334"/>
    </location>
</feature>
<feature type="compositionally biased region" description="Low complexity" evidence="4">
    <location>
        <begin position="2323"/>
        <end position="2333"/>
    </location>
</feature>
<feature type="compositionally biased region" description="Polar residues" evidence="4">
    <location>
        <begin position="2306"/>
        <end position="2318"/>
    </location>
</feature>
<dbReference type="InterPro" id="IPR016024">
    <property type="entry name" value="ARM-type_fold"/>
</dbReference>
<feature type="compositionally biased region" description="Pro residues" evidence="4">
    <location>
        <begin position="161"/>
        <end position="171"/>
    </location>
</feature>